<sequence length="401" mass="44832">MSNAVPFTSDKTADSDFTCQRSSCGRLVLAGEPIFWFRNPDSQKWKKVCSRCSEYYQQKIETAQNVTTRHDTQSMPPPALPSRPNPAEIARKVNAAQRHDAPGSVMHITPLGFQVPQSRSYGQRQGHSLDQLPLHNLPAGSIPHPHFSTTGYTPSHGQYQAQVDHWRGRAYAPSGENVNVNISVAYLRPGGSREVVLPTLTDTIQFTRGTMFTFNLSNPTALNLRDISAKMNVDMDRPTLDQHSAYFYPSCIKTNKKTSQRHFVKPATPFKVMLVISSEEWQKWETAYESNEDANDLVNPPSQQQSFGPKTTHSFRAPSYTAQETHLSLAPSAANQPEQNNENALPNTTGRNMARTEGSSSAKRTRSESMVVTPPQAKKSLTWSSPTRDQYSTLRVLCWHP</sequence>
<evidence type="ECO:0000256" key="1">
    <source>
        <dbReference type="SAM" id="MobiDB-lite"/>
    </source>
</evidence>
<feature type="compositionally biased region" description="Low complexity" evidence="1">
    <location>
        <begin position="334"/>
        <end position="347"/>
    </location>
</feature>
<dbReference type="AlphaFoldDB" id="A0A0D0BWX3"/>
<organism evidence="2 3">
    <name type="scientific">Collybiopsis luxurians FD-317 M1</name>
    <dbReference type="NCBI Taxonomy" id="944289"/>
    <lineage>
        <taxon>Eukaryota</taxon>
        <taxon>Fungi</taxon>
        <taxon>Dikarya</taxon>
        <taxon>Basidiomycota</taxon>
        <taxon>Agaricomycotina</taxon>
        <taxon>Agaricomycetes</taxon>
        <taxon>Agaricomycetidae</taxon>
        <taxon>Agaricales</taxon>
        <taxon>Marasmiineae</taxon>
        <taxon>Omphalotaceae</taxon>
        <taxon>Collybiopsis</taxon>
        <taxon>Collybiopsis luxurians</taxon>
    </lineage>
</organism>
<protein>
    <recommendedName>
        <fullName evidence="4">Stc1 domain-containing protein</fullName>
    </recommendedName>
</protein>
<proteinExistence type="predicted"/>
<feature type="compositionally biased region" description="Polar residues" evidence="1">
    <location>
        <begin position="300"/>
        <end position="315"/>
    </location>
</feature>
<dbReference type="Proteomes" id="UP000053593">
    <property type="component" value="Unassembled WGS sequence"/>
</dbReference>
<name>A0A0D0BWX3_9AGAR</name>
<feature type="region of interest" description="Disordered" evidence="1">
    <location>
        <begin position="65"/>
        <end position="84"/>
    </location>
</feature>
<feature type="region of interest" description="Disordered" evidence="1">
    <location>
        <begin position="292"/>
        <end position="315"/>
    </location>
</feature>
<evidence type="ECO:0000313" key="3">
    <source>
        <dbReference type="Proteomes" id="UP000053593"/>
    </source>
</evidence>
<dbReference type="HOGENOM" id="CLU_687073_0_0_1"/>
<accession>A0A0D0BWX3</accession>
<dbReference type="EMBL" id="KN834818">
    <property type="protein sequence ID" value="KIK54244.1"/>
    <property type="molecule type" value="Genomic_DNA"/>
</dbReference>
<evidence type="ECO:0008006" key="4">
    <source>
        <dbReference type="Google" id="ProtNLM"/>
    </source>
</evidence>
<keyword evidence="3" id="KW-1185">Reference proteome</keyword>
<gene>
    <name evidence="2" type="ORF">GYMLUDRAFT_249702</name>
</gene>
<feature type="compositionally biased region" description="Pro residues" evidence="1">
    <location>
        <begin position="75"/>
        <end position="84"/>
    </location>
</feature>
<feature type="region of interest" description="Disordered" evidence="1">
    <location>
        <begin position="331"/>
        <end position="386"/>
    </location>
</feature>
<evidence type="ECO:0000313" key="2">
    <source>
        <dbReference type="EMBL" id="KIK54244.1"/>
    </source>
</evidence>
<reference evidence="2 3" key="1">
    <citation type="submission" date="2014-04" db="EMBL/GenBank/DDBJ databases">
        <title>Evolutionary Origins and Diversification of the Mycorrhizal Mutualists.</title>
        <authorList>
            <consortium name="DOE Joint Genome Institute"/>
            <consortium name="Mycorrhizal Genomics Consortium"/>
            <person name="Kohler A."/>
            <person name="Kuo A."/>
            <person name="Nagy L.G."/>
            <person name="Floudas D."/>
            <person name="Copeland A."/>
            <person name="Barry K.W."/>
            <person name="Cichocki N."/>
            <person name="Veneault-Fourrey C."/>
            <person name="LaButti K."/>
            <person name="Lindquist E.A."/>
            <person name="Lipzen A."/>
            <person name="Lundell T."/>
            <person name="Morin E."/>
            <person name="Murat C."/>
            <person name="Riley R."/>
            <person name="Ohm R."/>
            <person name="Sun H."/>
            <person name="Tunlid A."/>
            <person name="Henrissat B."/>
            <person name="Grigoriev I.V."/>
            <person name="Hibbett D.S."/>
            <person name="Martin F."/>
        </authorList>
    </citation>
    <scope>NUCLEOTIDE SEQUENCE [LARGE SCALE GENOMIC DNA]</scope>
    <source>
        <strain evidence="2 3">FD-317 M1</strain>
    </source>
</reference>